<evidence type="ECO:0000256" key="3">
    <source>
        <dbReference type="ARBA" id="ARBA00022692"/>
    </source>
</evidence>
<evidence type="ECO:0000256" key="6">
    <source>
        <dbReference type="ARBA" id="ARBA00023306"/>
    </source>
</evidence>
<dbReference type="PANTHER" id="PTHR37485:SF1">
    <property type="entry name" value="CELL DIVISION PROTEIN FTSB"/>
    <property type="match status" value="1"/>
</dbReference>
<organism evidence="8">
    <name type="scientific">hydrothermal vent metagenome</name>
    <dbReference type="NCBI Taxonomy" id="652676"/>
    <lineage>
        <taxon>unclassified sequences</taxon>
        <taxon>metagenomes</taxon>
        <taxon>ecological metagenomes</taxon>
    </lineage>
</organism>
<sequence>MEKDRPLAIFAISALFMIFVVTCAWFKQNGFLDVQKLQMAIEKTKSEIDAKKAENNLFRVELSSLNHSDRYVEAIARENLGLVKPNEVVYEFVEPNTLNGGRIDTP</sequence>
<dbReference type="EMBL" id="UOGC01000100">
    <property type="protein sequence ID" value="VAX19991.1"/>
    <property type="molecule type" value="Genomic_DNA"/>
</dbReference>
<evidence type="ECO:0000256" key="4">
    <source>
        <dbReference type="ARBA" id="ARBA00022989"/>
    </source>
</evidence>
<keyword evidence="1" id="KW-1003">Cell membrane</keyword>
<dbReference type="InterPro" id="IPR023081">
    <property type="entry name" value="Cell_div_FtsB"/>
</dbReference>
<protein>
    <recommendedName>
        <fullName evidence="9">Cell division protein DivIC (FtsB), stabilizes FtsL against RasP cleavage</fullName>
    </recommendedName>
</protein>
<keyword evidence="2" id="KW-0132">Cell division</keyword>
<dbReference type="GO" id="GO:0030428">
    <property type="term" value="C:cell septum"/>
    <property type="evidence" value="ECO:0007669"/>
    <property type="project" value="TreeGrafter"/>
</dbReference>
<dbReference type="Pfam" id="PF04977">
    <property type="entry name" value="DivIC"/>
    <property type="match status" value="1"/>
</dbReference>
<evidence type="ECO:0000256" key="5">
    <source>
        <dbReference type="ARBA" id="ARBA00023136"/>
    </source>
</evidence>
<keyword evidence="3 7" id="KW-0812">Transmembrane</keyword>
<evidence type="ECO:0000256" key="2">
    <source>
        <dbReference type="ARBA" id="ARBA00022618"/>
    </source>
</evidence>
<evidence type="ECO:0000256" key="1">
    <source>
        <dbReference type="ARBA" id="ARBA00022475"/>
    </source>
</evidence>
<gene>
    <name evidence="8" type="ORF">MNBD_NITROSPINAE01-647</name>
</gene>
<accession>A0A3B1BZR0</accession>
<reference evidence="8" key="1">
    <citation type="submission" date="2018-06" db="EMBL/GenBank/DDBJ databases">
        <authorList>
            <person name="Zhirakovskaya E."/>
        </authorList>
    </citation>
    <scope>NUCLEOTIDE SEQUENCE</scope>
</reference>
<evidence type="ECO:0000256" key="7">
    <source>
        <dbReference type="SAM" id="Phobius"/>
    </source>
</evidence>
<dbReference type="InterPro" id="IPR007060">
    <property type="entry name" value="FtsL/DivIC"/>
</dbReference>
<name>A0A3B1BZR0_9ZZZZ</name>
<keyword evidence="5 7" id="KW-0472">Membrane</keyword>
<dbReference type="AlphaFoldDB" id="A0A3B1BZR0"/>
<dbReference type="GO" id="GO:0043093">
    <property type="term" value="P:FtsZ-dependent cytokinesis"/>
    <property type="evidence" value="ECO:0007669"/>
    <property type="project" value="TreeGrafter"/>
</dbReference>
<proteinExistence type="predicted"/>
<keyword evidence="6" id="KW-0131">Cell cycle</keyword>
<evidence type="ECO:0000313" key="8">
    <source>
        <dbReference type="EMBL" id="VAX19991.1"/>
    </source>
</evidence>
<keyword evidence="4 7" id="KW-1133">Transmembrane helix</keyword>
<dbReference type="PANTHER" id="PTHR37485">
    <property type="entry name" value="CELL DIVISION PROTEIN FTSB"/>
    <property type="match status" value="1"/>
</dbReference>
<feature type="transmembrane region" description="Helical" evidence="7">
    <location>
        <begin position="6"/>
        <end position="26"/>
    </location>
</feature>
<evidence type="ECO:0008006" key="9">
    <source>
        <dbReference type="Google" id="ProtNLM"/>
    </source>
</evidence>